<dbReference type="Gene3D" id="1.10.10.60">
    <property type="entry name" value="Homeodomain-like"/>
    <property type="match status" value="2"/>
</dbReference>
<gene>
    <name evidence="5" type="ORF">J2Z43_001592</name>
</gene>
<evidence type="ECO:0000256" key="1">
    <source>
        <dbReference type="ARBA" id="ARBA00023015"/>
    </source>
</evidence>
<name>A0ABS4EB97_9FIRM</name>
<evidence type="ECO:0000259" key="4">
    <source>
        <dbReference type="PROSITE" id="PS01124"/>
    </source>
</evidence>
<dbReference type="SUPFAM" id="SSF46689">
    <property type="entry name" value="Homeodomain-like"/>
    <property type="match status" value="1"/>
</dbReference>
<evidence type="ECO:0000313" key="6">
    <source>
        <dbReference type="Proteomes" id="UP000767291"/>
    </source>
</evidence>
<dbReference type="PROSITE" id="PS01124">
    <property type="entry name" value="HTH_ARAC_FAMILY_2"/>
    <property type="match status" value="1"/>
</dbReference>
<dbReference type="SMART" id="SM00342">
    <property type="entry name" value="HTH_ARAC"/>
    <property type="match status" value="1"/>
</dbReference>
<evidence type="ECO:0000256" key="2">
    <source>
        <dbReference type="ARBA" id="ARBA00023125"/>
    </source>
</evidence>
<dbReference type="InterPro" id="IPR018062">
    <property type="entry name" value="HTH_AraC-typ_CS"/>
</dbReference>
<accession>A0ABS4EB97</accession>
<proteinExistence type="predicted"/>
<evidence type="ECO:0000313" key="5">
    <source>
        <dbReference type="EMBL" id="MBP1855199.1"/>
    </source>
</evidence>
<protein>
    <submittedName>
        <fullName evidence="5">YesN/AraC family two-component response regulator</fullName>
    </submittedName>
</protein>
<sequence length="284" mass="33436">MNTEIKYVKKHTIDNSVKAHDVLVEFNNDPYQVDRVSYFVKKRTLDKNSYTTNLSAFIFPISGRANIILDDEMYTVEPGKFLHVCPDKKISFEVLGNENFNHINIYYISDPRSKTSNYMNTVFEMKVDNYVDVIDELNEILDISYESELMSRFKLQIRVNLFLKELFEGFSHKQYDNERALVSAVTKYITENYMKEISLSKLETVFGVKSSRISYLFYKCTKTRPIDYLIKYRMSVASRLLEQEGYSVKRVAEAVGYTDEFYFSRLFKKNFGISPSRVKNRNKN</sequence>
<dbReference type="SUPFAM" id="SSF51182">
    <property type="entry name" value="RmlC-like cupins"/>
    <property type="match status" value="1"/>
</dbReference>
<dbReference type="PANTHER" id="PTHR43280:SF29">
    <property type="entry name" value="ARAC-FAMILY TRANSCRIPTIONAL REGULATOR"/>
    <property type="match status" value="1"/>
</dbReference>
<keyword evidence="6" id="KW-1185">Reference proteome</keyword>
<evidence type="ECO:0000256" key="3">
    <source>
        <dbReference type="ARBA" id="ARBA00023163"/>
    </source>
</evidence>
<organism evidence="5 6">
    <name type="scientific">Metaclostridioides mangenotii</name>
    <dbReference type="NCBI Taxonomy" id="1540"/>
    <lineage>
        <taxon>Bacteria</taxon>
        <taxon>Bacillati</taxon>
        <taxon>Bacillota</taxon>
        <taxon>Clostridia</taxon>
        <taxon>Peptostreptococcales</taxon>
        <taxon>Peptostreptococcaceae</taxon>
        <taxon>Metaclostridioides</taxon>
    </lineage>
</organism>
<feature type="domain" description="HTH araC/xylS-type" evidence="4">
    <location>
        <begin position="183"/>
        <end position="281"/>
    </location>
</feature>
<dbReference type="PANTHER" id="PTHR43280">
    <property type="entry name" value="ARAC-FAMILY TRANSCRIPTIONAL REGULATOR"/>
    <property type="match status" value="1"/>
</dbReference>
<dbReference type="InterPro" id="IPR011051">
    <property type="entry name" value="RmlC_Cupin_sf"/>
</dbReference>
<dbReference type="PROSITE" id="PS00041">
    <property type="entry name" value="HTH_ARAC_FAMILY_1"/>
    <property type="match status" value="1"/>
</dbReference>
<reference evidence="5 6" key="1">
    <citation type="submission" date="2021-03" db="EMBL/GenBank/DDBJ databases">
        <title>Genomic Encyclopedia of Type Strains, Phase IV (KMG-IV): sequencing the most valuable type-strain genomes for metagenomic binning, comparative biology and taxonomic classification.</title>
        <authorList>
            <person name="Goeker M."/>
        </authorList>
    </citation>
    <scope>NUCLEOTIDE SEQUENCE [LARGE SCALE GENOMIC DNA]</scope>
    <source>
        <strain evidence="5 6">DSM 1289</strain>
    </source>
</reference>
<dbReference type="InterPro" id="IPR018060">
    <property type="entry name" value="HTH_AraC"/>
</dbReference>
<keyword evidence="1" id="KW-0805">Transcription regulation</keyword>
<keyword evidence="2" id="KW-0238">DNA-binding</keyword>
<dbReference type="Pfam" id="PF12833">
    <property type="entry name" value="HTH_18"/>
    <property type="match status" value="1"/>
</dbReference>
<keyword evidence="3" id="KW-0804">Transcription</keyword>
<dbReference type="PRINTS" id="PR00032">
    <property type="entry name" value="HTHARAC"/>
</dbReference>
<dbReference type="RefSeq" id="WP_209456654.1">
    <property type="nucleotide sequence ID" value="NZ_BAAACS010000002.1"/>
</dbReference>
<dbReference type="EMBL" id="JAGGJX010000002">
    <property type="protein sequence ID" value="MBP1855199.1"/>
    <property type="molecule type" value="Genomic_DNA"/>
</dbReference>
<dbReference type="InterPro" id="IPR009057">
    <property type="entry name" value="Homeodomain-like_sf"/>
</dbReference>
<dbReference type="InterPro" id="IPR020449">
    <property type="entry name" value="Tscrpt_reg_AraC-type_HTH"/>
</dbReference>
<comment type="caution">
    <text evidence="5">The sequence shown here is derived from an EMBL/GenBank/DDBJ whole genome shotgun (WGS) entry which is preliminary data.</text>
</comment>
<dbReference type="Proteomes" id="UP000767291">
    <property type="component" value="Unassembled WGS sequence"/>
</dbReference>